<keyword evidence="3" id="KW-1185">Reference proteome</keyword>
<dbReference type="Proteomes" id="UP000316437">
    <property type="component" value="Unassembled WGS sequence"/>
</dbReference>
<dbReference type="AlphaFoldDB" id="A0A543EFV5"/>
<protein>
    <recommendedName>
        <fullName evidence="4">VCBS repeat protein</fullName>
    </recommendedName>
</protein>
<proteinExistence type="predicted"/>
<dbReference type="NCBIfam" id="NF047539">
    <property type="entry name" value="XAC2610_fam"/>
    <property type="match status" value="1"/>
</dbReference>
<evidence type="ECO:0000256" key="1">
    <source>
        <dbReference type="SAM" id="SignalP"/>
    </source>
</evidence>
<evidence type="ECO:0000313" key="2">
    <source>
        <dbReference type="EMBL" id="TQM20436.1"/>
    </source>
</evidence>
<dbReference type="EMBL" id="VFPD01000001">
    <property type="protein sequence ID" value="TQM20436.1"/>
    <property type="molecule type" value="Genomic_DNA"/>
</dbReference>
<accession>A0A543EFV5</accession>
<evidence type="ECO:0000313" key="3">
    <source>
        <dbReference type="Proteomes" id="UP000316437"/>
    </source>
</evidence>
<comment type="caution">
    <text evidence="2">The sequence shown here is derived from an EMBL/GenBank/DDBJ whole genome shotgun (WGS) entry which is preliminary data.</text>
</comment>
<sequence>MKKLLLVCMTLFSVAIYAQPFTLKSVGEAKEFRLKLYYGTQGKGAFVQYSGKKEIIPLQIKSFKVDDSGRSDGQPDINYYVWNEEIDGKVTGIYTFEMMHHTASNITYIRTKDNRKFTMEMIEDEKKYDGGNQYLLHDVILTFNHFYNNHLIITYPDGKKTATELPAPDTPSFARQSIIEDYNFDGYDDIAFSVPDDGMGVYRMFEIYLYHPQSIRFEKLREPDYSHSSCSCLCDVTVEKDKKLLITGCRGGARWHQDVYRFSKKGNLEWISTRENTDE</sequence>
<organism evidence="2 3">
    <name type="scientific">Chryseobacterium aquifrigidense</name>
    <dbReference type="NCBI Taxonomy" id="558021"/>
    <lineage>
        <taxon>Bacteria</taxon>
        <taxon>Pseudomonadati</taxon>
        <taxon>Bacteroidota</taxon>
        <taxon>Flavobacteriia</taxon>
        <taxon>Flavobacteriales</taxon>
        <taxon>Weeksellaceae</taxon>
        <taxon>Chryseobacterium group</taxon>
        <taxon>Chryseobacterium</taxon>
    </lineage>
</organism>
<gene>
    <name evidence="2" type="ORF">FB551_0106</name>
</gene>
<dbReference type="RefSeq" id="WP_142013964.1">
    <property type="nucleotide sequence ID" value="NZ_VFPD01000001.1"/>
</dbReference>
<feature type="chain" id="PRO_5022027177" description="VCBS repeat protein" evidence="1">
    <location>
        <begin position="19"/>
        <end position="279"/>
    </location>
</feature>
<name>A0A543EFV5_9FLAO</name>
<feature type="signal peptide" evidence="1">
    <location>
        <begin position="1"/>
        <end position="18"/>
    </location>
</feature>
<dbReference type="InterPro" id="IPR058087">
    <property type="entry name" value="XAC2610_dom"/>
</dbReference>
<reference evidence="2 3" key="1">
    <citation type="submission" date="2019-06" db="EMBL/GenBank/DDBJ databases">
        <title>Sorghum-associated microbial communities from plants grown in Nebraska, USA.</title>
        <authorList>
            <person name="Schachtman D."/>
        </authorList>
    </citation>
    <scope>NUCLEOTIDE SEQUENCE [LARGE SCALE GENOMIC DNA]</scope>
    <source>
        <strain evidence="2 3">110</strain>
    </source>
</reference>
<keyword evidence="1" id="KW-0732">Signal</keyword>
<evidence type="ECO:0008006" key="4">
    <source>
        <dbReference type="Google" id="ProtNLM"/>
    </source>
</evidence>